<dbReference type="RefSeq" id="WP_160343315.1">
    <property type="nucleotide sequence ID" value="NZ_WKJZ01000001.1"/>
</dbReference>
<proteinExistence type="predicted"/>
<dbReference type="AlphaFoldDB" id="A0A6I4KV16"/>
<protein>
    <submittedName>
        <fullName evidence="1">Uncharacterized protein</fullName>
    </submittedName>
</protein>
<dbReference type="EMBL" id="WKJZ01000001">
    <property type="protein sequence ID" value="MVW74356.1"/>
    <property type="molecule type" value="Genomic_DNA"/>
</dbReference>
<evidence type="ECO:0000313" key="2">
    <source>
        <dbReference type="Proteomes" id="UP000429555"/>
    </source>
</evidence>
<gene>
    <name evidence="1" type="ORF">GJV18_03400</name>
</gene>
<comment type="caution">
    <text evidence="1">The sequence shown here is derived from an EMBL/GenBank/DDBJ whole genome shotgun (WGS) entry which is preliminary data.</text>
</comment>
<keyword evidence="2" id="KW-1185">Reference proteome</keyword>
<reference evidence="1 2" key="1">
    <citation type="submission" date="2019-11" db="EMBL/GenBank/DDBJ databases">
        <title>Pseudomonas flavidum sp. nov., isolated from Baiyang Lake.</title>
        <authorList>
            <person name="Zhao Y."/>
        </authorList>
    </citation>
    <scope>NUCLEOTIDE SEQUENCE [LARGE SCALE GENOMIC DNA]</scope>
    <source>
        <strain evidence="2">R-22-3 w-18</strain>
    </source>
</reference>
<accession>A0A6I4KV16</accession>
<evidence type="ECO:0000313" key="1">
    <source>
        <dbReference type="EMBL" id="MVW74356.1"/>
    </source>
</evidence>
<dbReference type="Proteomes" id="UP000429555">
    <property type="component" value="Unassembled WGS sequence"/>
</dbReference>
<organism evidence="1 2">
    <name type="scientific">Pseudomonas xionganensis</name>
    <dbReference type="NCBI Taxonomy" id="2654845"/>
    <lineage>
        <taxon>Bacteria</taxon>
        <taxon>Pseudomonadati</taxon>
        <taxon>Pseudomonadota</taxon>
        <taxon>Gammaproteobacteria</taxon>
        <taxon>Pseudomonadales</taxon>
        <taxon>Pseudomonadaceae</taxon>
        <taxon>Pseudomonas</taxon>
    </lineage>
</organism>
<name>A0A6I4KV16_9PSED</name>
<sequence length="92" mass="10554">MLCHHLRPLEQELLAAGVRETYRGTPWSQNCREWVYFDVVLDTASLVARLQFEPCVEVSENLDAKSGTERGFYCRQCQDALMGLLQGARRYG</sequence>